<dbReference type="EMBL" id="JACEFO010001732">
    <property type="protein sequence ID" value="KAF8715342.1"/>
    <property type="molecule type" value="Genomic_DNA"/>
</dbReference>
<evidence type="ECO:0000313" key="2">
    <source>
        <dbReference type="Proteomes" id="UP000636709"/>
    </source>
</evidence>
<dbReference type="SUPFAM" id="SSF49723">
    <property type="entry name" value="Lipase/lipooxygenase domain (PLAT/LH2 domain)"/>
    <property type="match status" value="1"/>
</dbReference>
<evidence type="ECO:0000313" key="1">
    <source>
        <dbReference type="EMBL" id="KAF8715342.1"/>
    </source>
</evidence>
<dbReference type="InterPro" id="IPR036392">
    <property type="entry name" value="PLAT/LH2_dom_sf"/>
</dbReference>
<dbReference type="PANTHER" id="PTHR31718:SF64">
    <property type="entry name" value="OS10G0361900 PROTEIN"/>
    <property type="match status" value="1"/>
</dbReference>
<protein>
    <submittedName>
        <fullName evidence="1">Uncharacterized protein</fullName>
    </submittedName>
</protein>
<name>A0A835EUW2_9POAL</name>
<accession>A0A835EUW2</accession>
<organism evidence="1 2">
    <name type="scientific">Digitaria exilis</name>
    <dbReference type="NCBI Taxonomy" id="1010633"/>
    <lineage>
        <taxon>Eukaryota</taxon>
        <taxon>Viridiplantae</taxon>
        <taxon>Streptophyta</taxon>
        <taxon>Embryophyta</taxon>
        <taxon>Tracheophyta</taxon>
        <taxon>Spermatophyta</taxon>
        <taxon>Magnoliopsida</taxon>
        <taxon>Liliopsida</taxon>
        <taxon>Poales</taxon>
        <taxon>Poaceae</taxon>
        <taxon>PACMAD clade</taxon>
        <taxon>Panicoideae</taxon>
        <taxon>Panicodae</taxon>
        <taxon>Paniceae</taxon>
        <taxon>Anthephorinae</taxon>
        <taxon>Digitaria</taxon>
    </lineage>
</organism>
<keyword evidence="2" id="KW-1185">Reference proteome</keyword>
<dbReference type="AlphaFoldDB" id="A0A835EUW2"/>
<reference evidence="1" key="1">
    <citation type="submission" date="2020-07" db="EMBL/GenBank/DDBJ databases">
        <title>Genome sequence and genetic diversity analysis of an under-domesticated orphan crop, white fonio (Digitaria exilis).</title>
        <authorList>
            <person name="Bennetzen J.L."/>
            <person name="Chen S."/>
            <person name="Ma X."/>
            <person name="Wang X."/>
            <person name="Yssel A.E.J."/>
            <person name="Chaluvadi S.R."/>
            <person name="Johnson M."/>
            <person name="Gangashetty P."/>
            <person name="Hamidou F."/>
            <person name="Sanogo M.D."/>
            <person name="Zwaenepoel A."/>
            <person name="Wallace J."/>
            <person name="Van De Peer Y."/>
            <person name="Van Deynze A."/>
        </authorList>
    </citation>
    <scope>NUCLEOTIDE SEQUENCE</scope>
    <source>
        <tissue evidence="1">Leaves</tissue>
    </source>
</reference>
<comment type="caution">
    <text evidence="1">The sequence shown here is derived from an EMBL/GenBank/DDBJ whole genome shotgun (WGS) entry which is preliminary data.</text>
</comment>
<sequence>MKKALDHWSTMDRQDLNGAERNGRRHGAPGCQVVCACPPSDTPCLWWVRWSGLGRVLAYRRTAKMLFLVCLWWAKWSGFCRVPSWGRMAAGHDYFEWGILDRFSGAAMQKLLIKSDGTGNKPGWYLRHGSVSSMQHKWAVDQWLALDEAPNQLFATRNGCGLCQGTAVIFVN</sequence>
<dbReference type="OrthoDB" id="632984at2759"/>
<gene>
    <name evidence="1" type="ORF">HU200_026975</name>
</gene>
<dbReference type="Proteomes" id="UP000636709">
    <property type="component" value="Unassembled WGS sequence"/>
</dbReference>
<proteinExistence type="predicted"/>
<dbReference type="PANTHER" id="PTHR31718">
    <property type="entry name" value="PLAT DOMAIN-CONTAINING PROTEIN"/>
    <property type="match status" value="1"/>
</dbReference>